<feature type="transmembrane region" description="Helical" evidence="1">
    <location>
        <begin position="24"/>
        <end position="42"/>
    </location>
</feature>
<gene>
    <name evidence="2" type="ORF">ENSA7_48160</name>
</gene>
<protein>
    <submittedName>
        <fullName evidence="2">Uncharacterized protein</fullName>
    </submittedName>
</protein>
<name>A0A2S9YIX3_9BACT</name>
<proteinExistence type="predicted"/>
<reference evidence="2 3" key="1">
    <citation type="submission" date="2018-03" db="EMBL/GenBank/DDBJ databases">
        <title>Draft Genome Sequences of the Obligatory Marine Myxobacteria Enhygromyxa salina SWB007.</title>
        <authorList>
            <person name="Poehlein A."/>
            <person name="Moghaddam J.A."/>
            <person name="Harms H."/>
            <person name="Alanjari M."/>
            <person name="Koenig G.M."/>
            <person name="Daniel R."/>
            <person name="Schaeberle T.F."/>
        </authorList>
    </citation>
    <scope>NUCLEOTIDE SEQUENCE [LARGE SCALE GENOMIC DNA]</scope>
    <source>
        <strain evidence="2 3">SWB007</strain>
    </source>
</reference>
<dbReference type="Proteomes" id="UP000238823">
    <property type="component" value="Unassembled WGS sequence"/>
</dbReference>
<keyword evidence="1" id="KW-0812">Transmembrane</keyword>
<accession>A0A2S9YIX3</accession>
<keyword evidence="1" id="KW-1133">Transmembrane helix</keyword>
<dbReference type="OrthoDB" id="9980027at2"/>
<dbReference type="RefSeq" id="WP_106091727.1">
    <property type="nucleotide sequence ID" value="NZ_PVNL01000098.1"/>
</dbReference>
<evidence type="ECO:0000256" key="1">
    <source>
        <dbReference type="SAM" id="Phobius"/>
    </source>
</evidence>
<comment type="caution">
    <text evidence="2">The sequence shown here is derived from an EMBL/GenBank/DDBJ whole genome shotgun (WGS) entry which is preliminary data.</text>
</comment>
<dbReference type="EMBL" id="PVNL01000098">
    <property type="protein sequence ID" value="PRQ05063.1"/>
    <property type="molecule type" value="Genomic_DNA"/>
</dbReference>
<sequence>MRRDCERCQREVEAAYDDPRLRKWVKGYFFLGLPFLPAIPIIGSDFVVMLPLLMIYVVGFGPAIGFIKEPPKCQECGAAVAHQAAVAPSGLV</sequence>
<organism evidence="2 3">
    <name type="scientific">Enhygromyxa salina</name>
    <dbReference type="NCBI Taxonomy" id="215803"/>
    <lineage>
        <taxon>Bacteria</taxon>
        <taxon>Pseudomonadati</taxon>
        <taxon>Myxococcota</taxon>
        <taxon>Polyangia</taxon>
        <taxon>Nannocystales</taxon>
        <taxon>Nannocystaceae</taxon>
        <taxon>Enhygromyxa</taxon>
    </lineage>
</organism>
<feature type="transmembrane region" description="Helical" evidence="1">
    <location>
        <begin position="48"/>
        <end position="67"/>
    </location>
</feature>
<keyword evidence="1" id="KW-0472">Membrane</keyword>
<evidence type="ECO:0000313" key="3">
    <source>
        <dbReference type="Proteomes" id="UP000238823"/>
    </source>
</evidence>
<dbReference type="AlphaFoldDB" id="A0A2S9YIX3"/>
<evidence type="ECO:0000313" key="2">
    <source>
        <dbReference type="EMBL" id="PRQ05063.1"/>
    </source>
</evidence>